<gene>
    <name evidence="1" type="ORF">ACTODO_01869</name>
</gene>
<sequence>MLPAYSTSVRLIEHVAAPLLSRRLVRHGLTQACQVSGYV</sequence>
<evidence type="ECO:0000313" key="1">
    <source>
        <dbReference type="EMBL" id="EDN81396.1"/>
    </source>
</evidence>
<dbReference type="HOGENOM" id="CLU_3303444_0_0_11"/>
<name>A7BDX2_9ACTO</name>
<organism evidence="1 2">
    <name type="scientific">Schaalia dentiphila ATCC 17982</name>
    <dbReference type="NCBI Taxonomy" id="411466"/>
    <lineage>
        <taxon>Bacteria</taxon>
        <taxon>Bacillati</taxon>
        <taxon>Actinomycetota</taxon>
        <taxon>Actinomycetes</taxon>
        <taxon>Actinomycetales</taxon>
        <taxon>Actinomycetaceae</taxon>
        <taxon>Schaalia</taxon>
        <taxon>Schaalia dentiphila</taxon>
    </lineage>
</organism>
<comment type="caution">
    <text evidence="1">The sequence shown here is derived from an EMBL/GenBank/DDBJ whole genome shotgun (WGS) entry which is preliminary data.</text>
</comment>
<keyword evidence="2" id="KW-1185">Reference proteome</keyword>
<accession>A7BDX2</accession>
<reference evidence="1" key="1">
    <citation type="submission" date="2007-04" db="EMBL/GenBank/DDBJ databases">
        <authorList>
            <person name="Fulton L."/>
            <person name="Clifton S."/>
            <person name="Fulton B."/>
            <person name="Xu J."/>
            <person name="Minx P."/>
            <person name="Pepin K.H."/>
            <person name="Johnson M."/>
            <person name="Thiruvilangam P."/>
            <person name="Bhonagiri V."/>
            <person name="Nash W.E."/>
            <person name="Mardis E.R."/>
            <person name="Wilson R.K."/>
        </authorList>
    </citation>
    <scope>NUCLEOTIDE SEQUENCE [LARGE SCALE GENOMIC DNA]</scope>
    <source>
        <strain evidence="1">ATCC 17982</strain>
    </source>
</reference>
<protein>
    <submittedName>
        <fullName evidence="1">Uncharacterized protein</fullName>
    </submittedName>
</protein>
<evidence type="ECO:0000313" key="2">
    <source>
        <dbReference type="Proteomes" id="UP000003553"/>
    </source>
</evidence>
<dbReference type="AlphaFoldDB" id="A7BDX2"/>
<dbReference type="EMBL" id="AAYI02000004">
    <property type="protein sequence ID" value="EDN81396.1"/>
    <property type="molecule type" value="Genomic_DNA"/>
</dbReference>
<proteinExistence type="predicted"/>
<dbReference type="Proteomes" id="UP000003553">
    <property type="component" value="Unassembled WGS sequence"/>
</dbReference>
<reference evidence="1" key="2">
    <citation type="submission" date="2015-05" db="EMBL/GenBank/DDBJ databases">
        <title>Draft genome sequence of Actinomyces odontolyticus (ATCC 17982).</title>
        <authorList>
            <person name="Sudarsanam P."/>
            <person name="Ley R."/>
            <person name="Guruge J."/>
            <person name="Turnbaugh P.J."/>
            <person name="Mahowald M."/>
            <person name="Liep D."/>
            <person name="Gordon J."/>
        </authorList>
    </citation>
    <scope>NUCLEOTIDE SEQUENCE</scope>
    <source>
        <strain evidence="1">ATCC 17982</strain>
    </source>
</reference>